<dbReference type="PANTHER" id="PTHR10701">
    <property type="entry name" value="SMALL NUCLEAR RIBONUCLEOPROTEIN-ASSOCIATED PROTEIN B AND N"/>
    <property type="match status" value="1"/>
</dbReference>
<evidence type="ECO:0000313" key="3">
    <source>
        <dbReference type="Proteomes" id="UP000077069"/>
    </source>
</evidence>
<organism evidence="2 3">
    <name type="scientific">Paraphaeosphaeria sporulosa</name>
    <dbReference type="NCBI Taxonomy" id="1460663"/>
    <lineage>
        <taxon>Eukaryota</taxon>
        <taxon>Fungi</taxon>
        <taxon>Dikarya</taxon>
        <taxon>Ascomycota</taxon>
        <taxon>Pezizomycotina</taxon>
        <taxon>Dothideomycetes</taxon>
        <taxon>Pleosporomycetidae</taxon>
        <taxon>Pleosporales</taxon>
        <taxon>Massarineae</taxon>
        <taxon>Didymosphaeriaceae</taxon>
        <taxon>Paraphaeosphaeria</taxon>
    </lineage>
</organism>
<dbReference type="GO" id="GO:0031417">
    <property type="term" value="C:NatC complex"/>
    <property type="evidence" value="ECO:0007669"/>
    <property type="project" value="InterPro"/>
</dbReference>
<dbReference type="Gene3D" id="2.30.30.100">
    <property type="match status" value="1"/>
</dbReference>
<dbReference type="RefSeq" id="XP_018035227.1">
    <property type="nucleotide sequence ID" value="XM_018174564.1"/>
</dbReference>
<evidence type="ECO:0000259" key="1">
    <source>
        <dbReference type="SMART" id="SM00651"/>
    </source>
</evidence>
<dbReference type="AlphaFoldDB" id="A0A177CDA9"/>
<dbReference type="Pfam" id="PF01423">
    <property type="entry name" value="LSM"/>
    <property type="match status" value="1"/>
</dbReference>
<dbReference type="GeneID" id="28758050"/>
<name>A0A177CDA9_9PLEO</name>
<dbReference type="SMART" id="SM00651">
    <property type="entry name" value="Sm"/>
    <property type="match status" value="1"/>
</dbReference>
<dbReference type="OrthoDB" id="368909at2759"/>
<proteinExistence type="predicted"/>
<dbReference type="InterPro" id="IPR050914">
    <property type="entry name" value="snRNP_SmB/NAA38-like"/>
</dbReference>
<dbReference type="InterPro" id="IPR034110">
    <property type="entry name" value="LSMD1_Sm"/>
</dbReference>
<keyword evidence="3" id="KW-1185">Reference proteome</keyword>
<dbReference type="PANTHER" id="PTHR10701:SF5">
    <property type="entry name" value="N-ALPHA-ACETYLTRANSFERASE 38, NATC AUXILIARY SUBUNIT"/>
    <property type="match status" value="1"/>
</dbReference>
<dbReference type="STRING" id="1460663.A0A177CDA9"/>
<reference evidence="2 3" key="1">
    <citation type="submission" date="2016-05" db="EMBL/GenBank/DDBJ databases">
        <title>Comparative analysis of secretome profiles of manganese(II)-oxidizing ascomycete fungi.</title>
        <authorList>
            <consortium name="DOE Joint Genome Institute"/>
            <person name="Zeiner C.A."/>
            <person name="Purvine S.O."/>
            <person name="Zink E.M."/>
            <person name="Wu S."/>
            <person name="Pasa-Tolic L."/>
            <person name="Chaput D.L."/>
            <person name="Haridas S."/>
            <person name="Grigoriev I.V."/>
            <person name="Santelli C.M."/>
            <person name="Hansel C.M."/>
        </authorList>
    </citation>
    <scope>NUCLEOTIDE SEQUENCE [LARGE SCALE GENOMIC DNA]</scope>
    <source>
        <strain evidence="2 3">AP3s5-JAC2a</strain>
    </source>
</reference>
<dbReference type="InParanoid" id="A0A177CDA9"/>
<dbReference type="SUPFAM" id="SSF50182">
    <property type="entry name" value="Sm-like ribonucleoproteins"/>
    <property type="match status" value="1"/>
</dbReference>
<accession>A0A177CDA9</accession>
<gene>
    <name evidence="2" type="ORF">CC84DRAFT_1094427</name>
</gene>
<sequence length="107" mass="11752">MDNTEATAYLSQFIGQPLRIHTSDGRVFGGQMKCTDKDRNIILALTYEYRAPSADVIRKAVQESGNPSAPVNWNSRYVGLVVIPGTHVTKIEFEDSTLSGQPGRVVV</sequence>
<dbReference type="InterPro" id="IPR001163">
    <property type="entry name" value="Sm_dom_euk/arc"/>
</dbReference>
<dbReference type="EMBL" id="KV441553">
    <property type="protein sequence ID" value="OAG04862.1"/>
    <property type="molecule type" value="Genomic_DNA"/>
</dbReference>
<evidence type="ECO:0000313" key="2">
    <source>
        <dbReference type="EMBL" id="OAG04862.1"/>
    </source>
</evidence>
<protein>
    <recommendedName>
        <fullName evidence="1">Sm domain-containing protein</fullName>
    </recommendedName>
</protein>
<feature type="domain" description="Sm" evidence="1">
    <location>
        <begin position="8"/>
        <end position="93"/>
    </location>
</feature>
<dbReference type="CDD" id="cd06168">
    <property type="entry name" value="LSMD1"/>
    <property type="match status" value="1"/>
</dbReference>
<dbReference type="InterPro" id="IPR010920">
    <property type="entry name" value="LSM_dom_sf"/>
</dbReference>
<dbReference type="Proteomes" id="UP000077069">
    <property type="component" value="Unassembled WGS sequence"/>
</dbReference>